<proteinExistence type="predicted"/>
<evidence type="ECO:0000313" key="1">
    <source>
        <dbReference type="EMBL" id="SBS57255.1"/>
    </source>
</evidence>
<dbReference type="EMBL" id="HAEJ01016798">
    <property type="protein sequence ID" value="SBS57255.1"/>
    <property type="molecule type" value="Transcribed_RNA"/>
</dbReference>
<reference evidence="1" key="1">
    <citation type="submission" date="2016-05" db="EMBL/GenBank/DDBJ databases">
        <authorList>
            <person name="Lavstsen T."/>
            <person name="Jespersen J.S."/>
        </authorList>
    </citation>
    <scope>NUCLEOTIDE SEQUENCE</scope>
    <source>
        <tissue evidence="1">Brain</tissue>
    </source>
</reference>
<organism evidence="1">
    <name type="scientific">Nothobranchius furzeri</name>
    <name type="common">Turquoise killifish</name>
    <dbReference type="NCBI Taxonomy" id="105023"/>
    <lineage>
        <taxon>Eukaryota</taxon>
        <taxon>Metazoa</taxon>
        <taxon>Chordata</taxon>
        <taxon>Craniata</taxon>
        <taxon>Vertebrata</taxon>
        <taxon>Euteleostomi</taxon>
        <taxon>Actinopterygii</taxon>
        <taxon>Neopterygii</taxon>
        <taxon>Teleostei</taxon>
        <taxon>Neoteleostei</taxon>
        <taxon>Acanthomorphata</taxon>
        <taxon>Ovalentaria</taxon>
        <taxon>Atherinomorphae</taxon>
        <taxon>Cyprinodontiformes</taxon>
        <taxon>Nothobranchiidae</taxon>
        <taxon>Nothobranchius</taxon>
    </lineage>
</organism>
<dbReference type="AlphaFoldDB" id="A0A1A8VA51"/>
<feature type="non-terminal residue" evidence="1">
    <location>
        <position position="73"/>
    </location>
</feature>
<protein>
    <submittedName>
        <fullName evidence="1">Uncharacterized protein</fullName>
    </submittedName>
</protein>
<feature type="non-terminal residue" evidence="1">
    <location>
        <position position="1"/>
    </location>
</feature>
<sequence length="73" mass="8366">FVSDTVLKVASLGICRERGHLCSIWNRVELSVLIIEIVDCFLFRFRMHVRISYPLKGVRLIIRVRGHVVICGG</sequence>
<gene>
    <name evidence="1" type="primary">Nfu_g_1_011156</name>
</gene>
<accession>A0A1A8VA51</accession>
<name>A0A1A8VA51_NOTFU</name>
<reference evidence="1" key="2">
    <citation type="submission" date="2016-06" db="EMBL/GenBank/DDBJ databases">
        <title>The genome of a short-lived fish provides insights into sex chromosome evolution and the genetic control of aging.</title>
        <authorList>
            <person name="Reichwald K."/>
            <person name="Felder M."/>
            <person name="Petzold A."/>
            <person name="Koch P."/>
            <person name="Groth M."/>
            <person name="Platzer M."/>
        </authorList>
    </citation>
    <scope>NUCLEOTIDE SEQUENCE</scope>
    <source>
        <tissue evidence="1">Brain</tissue>
    </source>
</reference>